<dbReference type="OrthoDB" id="9764363at2"/>
<name>A0A1I6I6L4_9FIRM</name>
<dbReference type="InterPro" id="IPR029045">
    <property type="entry name" value="ClpP/crotonase-like_dom_sf"/>
</dbReference>
<dbReference type="SUPFAM" id="SSF52096">
    <property type="entry name" value="ClpP/crotonase"/>
    <property type="match status" value="1"/>
</dbReference>
<evidence type="ECO:0000313" key="7">
    <source>
        <dbReference type="Proteomes" id="UP000199659"/>
    </source>
</evidence>
<sequence length="330" mass="36658">MKTKQLLGIIVAGLVFVFVCVSSAITERFSTSFSESMNEILQSSSTSYNLPKNDYVGVVRISGTIQEDVSSNVFSQVEYDHQALLDYISELEDSESNQAILLVVDSPGGTVYASDEMYLKLMEYKQLTERPIYAYFESMACSGGYYISMAADEIYSNRNCTTGSIGVIMSMTNLKGLYDKLGIKEINITSGDNKAMGSAGEDLTDEQKDILQAYIDETYDTFTQIVATGRGMEIDKVKELADGRIYTAKQAEKNGLIDGIKQYSEMESYIYEKEGSHVEIFEPDLSGESIFNDLFAAVQLQKTKSDAQILTEYLEHKGNGVAMYYANFGN</sequence>
<dbReference type="InterPro" id="IPR047272">
    <property type="entry name" value="S49_SppA_C"/>
</dbReference>
<dbReference type="CDD" id="cd07023">
    <property type="entry name" value="S49_Sppa_N_C"/>
    <property type="match status" value="1"/>
</dbReference>
<evidence type="ECO:0000313" key="6">
    <source>
        <dbReference type="EMBL" id="SFR62385.1"/>
    </source>
</evidence>
<dbReference type="Gene3D" id="3.90.226.10">
    <property type="entry name" value="2-enoyl-CoA Hydratase, Chain A, domain 1"/>
    <property type="match status" value="1"/>
</dbReference>
<dbReference type="GO" id="GO:0006508">
    <property type="term" value="P:proteolysis"/>
    <property type="evidence" value="ECO:0007669"/>
    <property type="project" value="UniProtKB-KW"/>
</dbReference>
<feature type="domain" description="Peptidase S49" evidence="5">
    <location>
        <begin position="128"/>
        <end position="266"/>
    </location>
</feature>
<dbReference type="GO" id="GO:0008236">
    <property type="term" value="F:serine-type peptidase activity"/>
    <property type="evidence" value="ECO:0007669"/>
    <property type="project" value="UniProtKB-KW"/>
</dbReference>
<dbReference type="Pfam" id="PF01343">
    <property type="entry name" value="Peptidase_S49"/>
    <property type="match status" value="1"/>
</dbReference>
<evidence type="ECO:0000256" key="4">
    <source>
        <dbReference type="ARBA" id="ARBA00022825"/>
    </source>
</evidence>
<protein>
    <submittedName>
        <fullName evidence="6">Protease-4</fullName>
    </submittedName>
</protein>
<keyword evidence="2 6" id="KW-0645">Protease</keyword>
<dbReference type="NCBIfam" id="TIGR00706">
    <property type="entry name" value="SppA_dom"/>
    <property type="match status" value="1"/>
</dbReference>
<reference evidence="6 7" key="1">
    <citation type="submission" date="2016-10" db="EMBL/GenBank/DDBJ databases">
        <authorList>
            <person name="de Groot N.N."/>
        </authorList>
    </citation>
    <scope>NUCLEOTIDE SEQUENCE [LARGE SCALE GENOMIC DNA]</scope>
    <source>
        <strain evidence="6 7">743A</strain>
    </source>
</reference>
<accession>A0A1I6I6L4</accession>
<evidence type="ECO:0000256" key="3">
    <source>
        <dbReference type="ARBA" id="ARBA00022801"/>
    </source>
</evidence>
<evidence type="ECO:0000259" key="5">
    <source>
        <dbReference type="Pfam" id="PF01343"/>
    </source>
</evidence>
<dbReference type="InterPro" id="IPR004635">
    <property type="entry name" value="Pept_S49_SppA"/>
</dbReference>
<keyword evidence="4" id="KW-0720">Serine protease</keyword>
<proteinExistence type="inferred from homology"/>
<comment type="similarity">
    <text evidence="1">Belongs to the peptidase S49 family.</text>
</comment>
<dbReference type="RefSeq" id="WP_092559109.1">
    <property type="nucleotide sequence ID" value="NZ_FOYZ01000002.1"/>
</dbReference>
<dbReference type="Proteomes" id="UP000199659">
    <property type="component" value="Unassembled WGS sequence"/>
</dbReference>
<dbReference type="InterPro" id="IPR002142">
    <property type="entry name" value="Peptidase_S49"/>
</dbReference>
<organism evidence="6 7">
    <name type="scientific">Anaeromicropila populeti</name>
    <dbReference type="NCBI Taxonomy" id="37658"/>
    <lineage>
        <taxon>Bacteria</taxon>
        <taxon>Bacillati</taxon>
        <taxon>Bacillota</taxon>
        <taxon>Clostridia</taxon>
        <taxon>Lachnospirales</taxon>
        <taxon>Lachnospiraceae</taxon>
        <taxon>Anaeromicropila</taxon>
    </lineage>
</organism>
<evidence type="ECO:0000256" key="2">
    <source>
        <dbReference type="ARBA" id="ARBA00022670"/>
    </source>
</evidence>
<dbReference type="PANTHER" id="PTHR42987:SF7">
    <property type="entry name" value="SIGNAL PEPTIDE PEPTIDASE SPPA-RELATED"/>
    <property type="match status" value="1"/>
</dbReference>
<dbReference type="EMBL" id="FOYZ01000002">
    <property type="protein sequence ID" value="SFR62385.1"/>
    <property type="molecule type" value="Genomic_DNA"/>
</dbReference>
<evidence type="ECO:0000256" key="1">
    <source>
        <dbReference type="ARBA" id="ARBA00008683"/>
    </source>
</evidence>
<keyword evidence="3" id="KW-0378">Hydrolase</keyword>
<keyword evidence="7" id="KW-1185">Reference proteome</keyword>
<dbReference type="AlphaFoldDB" id="A0A1I6I6L4"/>
<dbReference type="STRING" id="37658.SAMN05661086_00482"/>
<dbReference type="PANTHER" id="PTHR42987">
    <property type="entry name" value="PEPTIDASE S49"/>
    <property type="match status" value="1"/>
</dbReference>
<gene>
    <name evidence="6" type="ORF">SAMN05661086_00482</name>
</gene>